<dbReference type="InterPro" id="IPR013517">
    <property type="entry name" value="FG-GAP"/>
</dbReference>
<dbReference type="PANTHER" id="PTHR44103">
    <property type="entry name" value="PROPROTEIN CONVERTASE P"/>
    <property type="match status" value="1"/>
</dbReference>
<name>A0A1H3F103_9BACT</name>
<gene>
    <name evidence="4" type="ORF">SAMN04488069_103363</name>
</gene>
<feature type="domain" description="Secretion system C-terminal sorting" evidence="3">
    <location>
        <begin position="705"/>
        <end position="770"/>
    </location>
</feature>
<proteinExistence type="predicted"/>
<evidence type="ECO:0000313" key="5">
    <source>
        <dbReference type="Proteomes" id="UP000199249"/>
    </source>
</evidence>
<dbReference type="STRING" id="651662.SAMN04488069_103363"/>
<evidence type="ECO:0000313" key="4">
    <source>
        <dbReference type="EMBL" id="SDX83879.1"/>
    </source>
</evidence>
<dbReference type="EMBL" id="FNOV01000003">
    <property type="protein sequence ID" value="SDX83879.1"/>
    <property type="molecule type" value="Genomic_DNA"/>
</dbReference>
<evidence type="ECO:0000256" key="2">
    <source>
        <dbReference type="SAM" id="SignalP"/>
    </source>
</evidence>
<dbReference type="InterPro" id="IPR028994">
    <property type="entry name" value="Integrin_alpha_N"/>
</dbReference>
<dbReference type="Pfam" id="PF13517">
    <property type="entry name" value="FG-GAP_3"/>
    <property type="match status" value="2"/>
</dbReference>
<sequence length="776" mass="82811">MTISSSLNNWRWLPALAVALLVGTSRPATAQQSAGFGFEFRPVAKVVQGNDTLRQAWAGGLNSPQFSNLDLNADQQPDLVVFDRISHRVLPFLSVATATGRAWQFAPEYATLFPQGLRNWVLLRDYDCDGRPDLFTADERGSNIRVFRNEPDAQGRPGFRLITNTLSYASGNFGNINIAAGAYNMPAIEDVDGDGRLDVVVTEFDSSTPSLYLYRNTSTAACGGLSFALASDYWGGVRVCGFSCGGFTFAPDQCRPAPARPNHTTGYNLTVFDVDGDGRPDLLTGRTNCPEVTVLRNEGTAQLARFTAAGLNAPAPFNGQAPQVPSLPAAYPADVNFDGRPDLLLAPNLFDNRDNNDTVDTRNTVQLYSNTGAATGPKLAREPAGFLHPDMLDAGEQAAPTFADLDGDGLPDMLVGSLNRPDAGGPFRAALSYYRNVGTRQKPVFKLIEADYLGMSRRKLAALRPVLADLNEDGQPDLLYSSFSLRGGGGGTISYVLNTAAAGQPAAFNLEAAVELPNLPPQRYTMPAVADVDGDGHPDLLLGVTGASTAFPGGPLRYYRNTGTGALSQRFRLENNDYGQLRNSDGSLPGFLSPVVADFDRDGRPDLLTADTEGSLRFFADLRAQPAAFAGRSNVLFNPLNQQLEAARWGGTFDMRLVPAAADVNGDGVPELFLGQETGGISSFVGRGGLLTSAPAALAGPEVRLFPNPATAQVTVEATEPIRLMVFDLLGRTVRPQTLPARVHQVSVSGLAAGIYLVRCQSAAGIVSLQRLAVKE</sequence>
<dbReference type="OrthoDB" id="9816120at2"/>
<keyword evidence="1 2" id="KW-0732">Signal</keyword>
<keyword evidence="5" id="KW-1185">Reference proteome</keyword>
<dbReference type="SUPFAM" id="SSF69318">
    <property type="entry name" value="Integrin alpha N-terminal domain"/>
    <property type="match status" value="2"/>
</dbReference>
<dbReference type="NCBIfam" id="TIGR04183">
    <property type="entry name" value="Por_Secre_tail"/>
    <property type="match status" value="1"/>
</dbReference>
<evidence type="ECO:0000256" key="1">
    <source>
        <dbReference type="ARBA" id="ARBA00022729"/>
    </source>
</evidence>
<feature type="chain" id="PRO_5011467557" evidence="2">
    <location>
        <begin position="31"/>
        <end position="776"/>
    </location>
</feature>
<feature type="signal peptide" evidence="2">
    <location>
        <begin position="1"/>
        <end position="30"/>
    </location>
</feature>
<dbReference type="AlphaFoldDB" id="A0A1H3F103"/>
<dbReference type="Pfam" id="PF18962">
    <property type="entry name" value="Por_Secre_tail"/>
    <property type="match status" value="1"/>
</dbReference>
<protein>
    <submittedName>
        <fullName evidence="4">Por secretion system C-terminal sorting domain-containing protein</fullName>
    </submittedName>
</protein>
<dbReference type="RefSeq" id="WP_092738666.1">
    <property type="nucleotide sequence ID" value="NZ_FNOV01000003.1"/>
</dbReference>
<reference evidence="5" key="1">
    <citation type="submission" date="2016-10" db="EMBL/GenBank/DDBJ databases">
        <authorList>
            <person name="Varghese N."/>
            <person name="Submissions S."/>
        </authorList>
    </citation>
    <scope>NUCLEOTIDE SEQUENCE [LARGE SCALE GENOMIC DNA]</scope>
    <source>
        <strain evidence="5">CGMCC 1.8975</strain>
    </source>
</reference>
<dbReference type="Gene3D" id="2.130.10.130">
    <property type="entry name" value="Integrin alpha, N-terminal"/>
    <property type="match status" value="3"/>
</dbReference>
<dbReference type="InterPro" id="IPR026444">
    <property type="entry name" value="Secre_tail"/>
</dbReference>
<organism evidence="4 5">
    <name type="scientific">Hymenobacter psychrophilus</name>
    <dbReference type="NCBI Taxonomy" id="651662"/>
    <lineage>
        <taxon>Bacteria</taxon>
        <taxon>Pseudomonadati</taxon>
        <taxon>Bacteroidota</taxon>
        <taxon>Cytophagia</taxon>
        <taxon>Cytophagales</taxon>
        <taxon>Hymenobacteraceae</taxon>
        <taxon>Hymenobacter</taxon>
    </lineage>
</organism>
<accession>A0A1H3F103</accession>
<dbReference type="PANTHER" id="PTHR44103:SF1">
    <property type="entry name" value="PROPROTEIN CONVERTASE P"/>
    <property type="match status" value="1"/>
</dbReference>
<evidence type="ECO:0000259" key="3">
    <source>
        <dbReference type="Pfam" id="PF18962"/>
    </source>
</evidence>
<dbReference type="Proteomes" id="UP000199249">
    <property type="component" value="Unassembled WGS sequence"/>
</dbReference>